<comment type="caution">
    <text evidence="2">The sequence shown here is derived from an EMBL/GenBank/DDBJ whole genome shotgun (WGS) entry which is preliminary data.</text>
</comment>
<reference evidence="3" key="1">
    <citation type="submission" date="2016-02" db="EMBL/GenBank/DDBJ databases">
        <authorList>
            <person name="Schultz-Johansen M."/>
            <person name="Glaring M.A."/>
            <person name="Bech P.K."/>
            <person name="Stougaard P."/>
        </authorList>
    </citation>
    <scope>NUCLEOTIDE SEQUENCE [LARGE SCALE GENOMIC DNA]</scope>
    <source>
        <strain evidence="3">S66</strain>
    </source>
</reference>
<protein>
    <recommendedName>
        <fullName evidence="4">Zn-dependent hydrolase</fullName>
    </recommendedName>
</protein>
<name>A0A136A1C8_9ALTE</name>
<dbReference type="Proteomes" id="UP000070299">
    <property type="component" value="Unassembled WGS sequence"/>
</dbReference>
<dbReference type="PANTHER" id="PTHR43546">
    <property type="entry name" value="UPF0173 METAL-DEPENDENT HYDROLASE MJ1163-RELATED"/>
    <property type="match status" value="1"/>
</dbReference>
<dbReference type="InterPro" id="IPR036866">
    <property type="entry name" value="RibonucZ/Hydroxyglut_hydro"/>
</dbReference>
<evidence type="ECO:0000313" key="3">
    <source>
        <dbReference type="Proteomes" id="UP000070299"/>
    </source>
</evidence>
<evidence type="ECO:0000313" key="2">
    <source>
        <dbReference type="EMBL" id="KXI29003.1"/>
    </source>
</evidence>
<dbReference type="RefSeq" id="WP_068375962.1">
    <property type="nucleotide sequence ID" value="NZ_LSNE01000005.1"/>
</dbReference>
<keyword evidence="3" id="KW-1185">Reference proteome</keyword>
<proteinExistence type="predicted"/>
<evidence type="ECO:0008006" key="4">
    <source>
        <dbReference type="Google" id="ProtNLM"/>
    </source>
</evidence>
<keyword evidence="1" id="KW-0378">Hydrolase</keyword>
<dbReference type="STRING" id="1799789.AX660_12585"/>
<dbReference type="EMBL" id="LSNE01000005">
    <property type="protein sequence ID" value="KXI29003.1"/>
    <property type="molecule type" value="Genomic_DNA"/>
</dbReference>
<dbReference type="PANTHER" id="PTHR43546:SF9">
    <property type="entry name" value="L-ASCORBATE-6-PHOSPHATE LACTONASE ULAG-RELATED"/>
    <property type="match status" value="1"/>
</dbReference>
<dbReference type="SUPFAM" id="SSF56281">
    <property type="entry name" value="Metallo-hydrolase/oxidoreductase"/>
    <property type="match status" value="1"/>
</dbReference>
<organism evidence="2 3">
    <name type="scientific">Paraglaciecola hydrolytica</name>
    <dbReference type="NCBI Taxonomy" id="1799789"/>
    <lineage>
        <taxon>Bacteria</taxon>
        <taxon>Pseudomonadati</taxon>
        <taxon>Pseudomonadota</taxon>
        <taxon>Gammaproteobacteria</taxon>
        <taxon>Alteromonadales</taxon>
        <taxon>Alteromonadaceae</taxon>
        <taxon>Paraglaciecola</taxon>
    </lineage>
</organism>
<dbReference type="OrthoDB" id="9805728at2"/>
<gene>
    <name evidence="2" type="ORF">AX660_12585</name>
</gene>
<dbReference type="Gene3D" id="3.60.15.10">
    <property type="entry name" value="Ribonuclease Z/Hydroxyacylglutathione hydrolase-like"/>
    <property type="match status" value="1"/>
</dbReference>
<dbReference type="AlphaFoldDB" id="A0A136A1C8"/>
<dbReference type="GO" id="GO:0016787">
    <property type="term" value="F:hydrolase activity"/>
    <property type="evidence" value="ECO:0007669"/>
    <property type="project" value="UniProtKB-KW"/>
</dbReference>
<sequence length="259" mass="29503">MKITQIRNATLIIEVQDNFILVDPMLADQSTLPKLRYFKSNQRNPLVGLPVSFHQLQKQINYALITHCQKGHFDHLDRAGVNWLRKNNITTFCTTRDVNYLSKKGIVTRAFEKNVSAFFNGSIQQISATHTTGWLTPFMEHGVGYFIKLENEPSLYLMGDTILTDEIREFICHNQPNYIVAPTGKAQFDLGAPLLLSEEDIIELASLSTGIIIANHMDALDHCRISRKDLAIILKEHHLVERFIIPNDGETLALHLPNW</sequence>
<dbReference type="InterPro" id="IPR050114">
    <property type="entry name" value="UPF0173_UPF0282_UlaG_hydrolase"/>
</dbReference>
<accession>A0A136A1C8</accession>
<evidence type="ECO:0000256" key="1">
    <source>
        <dbReference type="ARBA" id="ARBA00022801"/>
    </source>
</evidence>